<comment type="caution">
    <text evidence="3">The sequence shown here is derived from an EMBL/GenBank/DDBJ whole genome shotgun (WGS) entry which is preliminary data.</text>
</comment>
<reference evidence="3" key="1">
    <citation type="journal article" date="2018" name="DNA Res.">
        <title>Multiple hybrid de novo genome assembly of finger millet, an orphan allotetraploid crop.</title>
        <authorList>
            <person name="Hatakeyama M."/>
            <person name="Aluri S."/>
            <person name="Balachadran M.T."/>
            <person name="Sivarajan S.R."/>
            <person name="Patrignani A."/>
            <person name="Gruter S."/>
            <person name="Poveda L."/>
            <person name="Shimizu-Inatsugi R."/>
            <person name="Baeten J."/>
            <person name="Francoijs K.J."/>
            <person name="Nataraja K.N."/>
            <person name="Reddy Y.A.N."/>
            <person name="Phadnis S."/>
            <person name="Ravikumar R.L."/>
            <person name="Schlapbach R."/>
            <person name="Sreeman S.M."/>
            <person name="Shimizu K.K."/>
        </authorList>
    </citation>
    <scope>NUCLEOTIDE SEQUENCE</scope>
</reference>
<evidence type="ECO:0000313" key="3">
    <source>
        <dbReference type="EMBL" id="GJN00388.1"/>
    </source>
</evidence>
<feature type="signal peptide" evidence="1">
    <location>
        <begin position="1"/>
        <end position="27"/>
    </location>
</feature>
<protein>
    <submittedName>
        <fullName evidence="3">Uncharacterized protein</fullName>
    </submittedName>
</protein>
<keyword evidence="4" id="KW-1185">Reference proteome</keyword>
<gene>
    <name evidence="3" type="primary">ga17567</name>
    <name evidence="2" type="synonym">ga17320</name>
    <name evidence="2" type="ORF">PR202_ga17320</name>
    <name evidence="3" type="ORF">PR202_ga17567</name>
</gene>
<proteinExistence type="predicted"/>
<dbReference type="Proteomes" id="UP001054889">
    <property type="component" value="Unassembled WGS sequence"/>
</dbReference>
<dbReference type="PANTHER" id="PTHR35547:SF5">
    <property type="entry name" value="OS06G0249100 PROTEIN"/>
    <property type="match status" value="1"/>
</dbReference>
<evidence type="ECO:0000256" key="1">
    <source>
        <dbReference type="SAM" id="SignalP"/>
    </source>
</evidence>
<accession>A0AAV5CPG1</accession>
<name>A0AAV5CPG1_ELECO</name>
<dbReference type="EMBL" id="BQKI01000008">
    <property type="protein sequence ID" value="GJN00388.1"/>
    <property type="molecule type" value="Genomic_DNA"/>
</dbReference>
<evidence type="ECO:0000313" key="4">
    <source>
        <dbReference type="Proteomes" id="UP001054889"/>
    </source>
</evidence>
<keyword evidence="1" id="KW-0732">Signal</keyword>
<dbReference type="EMBL" id="BQKI01000008">
    <property type="protein sequence ID" value="GJN00156.1"/>
    <property type="molecule type" value="Genomic_DNA"/>
</dbReference>
<dbReference type="AlphaFoldDB" id="A0AAV5CPG1"/>
<feature type="chain" id="PRO_5044714573" evidence="1">
    <location>
        <begin position="28"/>
        <end position="80"/>
    </location>
</feature>
<evidence type="ECO:0000313" key="2">
    <source>
        <dbReference type="EMBL" id="GJN00156.1"/>
    </source>
</evidence>
<organism evidence="3 4">
    <name type="scientific">Eleusine coracana subsp. coracana</name>
    <dbReference type="NCBI Taxonomy" id="191504"/>
    <lineage>
        <taxon>Eukaryota</taxon>
        <taxon>Viridiplantae</taxon>
        <taxon>Streptophyta</taxon>
        <taxon>Embryophyta</taxon>
        <taxon>Tracheophyta</taxon>
        <taxon>Spermatophyta</taxon>
        <taxon>Magnoliopsida</taxon>
        <taxon>Liliopsida</taxon>
        <taxon>Poales</taxon>
        <taxon>Poaceae</taxon>
        <taxon>PACMAD clade</taxon>
        <taxon>Chloridoideae</taxon>
        <taxon>Cynodonteae</taxon>
        <taxon>Eleusininae</taxon>
        <taxon>Eleusine</taxon>
    </lineage>
</organism>
<dbReference type="PANTHER" id="PTHR35547">
    <property type="entry name" value="OS06G0249350 PROTEIN-RELATED"/>
    <property type="match status" value="1"/>
</dbReference>
<reference evidence="3" key="2">
    <citation type="submission" date="2021-12" db="EMBL/GenBank/DDBJ databases">
        <title>Resequencing data analysis of finger millet.</title>
        <authorList>
            <person name="Hatakeyama M."/>
            <person name="Aluri S."/>
            <person name="Balachadran M.T."/>
            <person name="Sivarajan S.R."/>
            <person name="Poveda L."/>
            <person name="Shimizu-Inatsugi R."/>
            <person name="Schlapbach R."/>
            <person name="Sreeman S.M."/>
            <person name="Shimizu K.K."/>
        </authorList>
    </citation>
    <scope>NUCLEOTIDE SEQUENCE</scope>
</reference>
<sequence length="80" mass="8599">MELARRIAAVSVMLLLLMTFMPTSGTARPLGGDDVWTPAREAVSSDVVVRLLRQIYLQKLGARASCGTNSSNGGCPRHNL</sequence>